<reference evidence="2 3" key="1">
    <citation type="submission" date="2015-01" db="EMBL/GenBank/DDBJ databases">
        <title>Genome Assembly of Bacillus badius MTCC 1458.</title>
        <authorList>
            <person name="Verma A."/>
            <person name="Khatri I."/>
            <person name="Mual P."/>
            <person name="Subramanian S."/>
            <person name="Krishnamurthi S."/>
        </authorList>
    </citation>
    <scope>NUCLEOTIDE SEQUENCE [LARGE SCALE GENOMIC DNA]</scope>
    <source>
        <strain evidence="2 3">MTCC 1458</strain>
    </source>
</reference>
<dbReference type="Pfam" id="PF13529">
    <property type="entry name" value="Peptidase_C39_2"/>
    <property type="match status" value="1"/>
</dbReference>
<comment type="caution">
    <text evidence="2">The sequence shown here is derived from an EMBL/GenBank/DDBJ whole genome shotgun (WGS) entry which is preliminary data.</text>
</comment>
<sequence>MTVPYFAQWESRDLVSAFLSGKLHPSDDPLWHLSGASDPDEYAEWSPHMCGMACLKMLLAQQRKQVIPTIALMKECREYGGYVVNEDGGIKGLIYRPFVQFIADVFGLQAEVKEHTPVEDVCRWLEQEHVFIASVHPSIRTPEKIPPHPGGHLVYVFGRDKERREVIFHNPSGDTRASQEQVRLNEAVFARFYAQRGILIQLG</sequence>
<accession>A0ABR5AW47</accession>
<organism evidence="2 3">
    <name type="scientific">Bacillus badius</name>
    <dbReference type="NCBI Taxonomy" id="1455"/>
    <lineage>
        <taxon>Bacteria</taxon>
        <taxon>Bacillati</taxon>
        <taxon>Bacillota</taxon>
        <taxon>Bacilli</taxon>
        <taxon>Bacillales</taxon>
        <taxon>Bacillaceae</taxon>
        <taxon>Pseudobacillus</taxon>
    </lineage>
</organism>
<dbReference type="Proteomes" id="UP000031982">
    <property type="component" value="Unassembled WGS sequence"/>
</dbReference>
<dbReference type="RefSeq" id="WP_041096034.1">
    <property type="nucleotide sequence ID" value="NZ_JARTHD010000008.1"/>
</dbReference>
<dbReference type="InterPro" id="IPR039564">
    <property type="entry name" value="Peptidase_C39-like"/>
</dbReference>
<evidence type="ECO:0000313" key="3">
    <source>
        <dbReference type="Proteomes" id="UP000031982"/>
    </source>
</evidence>
<evidence type="ECO:0000313" key="2">
    <source>
        <dbReference type="EMBL" id="KIL78950.1"/>
    </source>
</evidence>
<gene>
    <name evidence="2" type="ORF">SD77_3751</name>
</gene>
<proteinExistence type="predicted"/>
<keyword evidence="3" id="KW-1185">Reference proteome</keyword>
<dbReference type="EMBL" id="JXLP01000005">
    <property type="protein sequence ID" value="KIL78950.1"/>
    <property type="molecule type" value="Genomic_DNA"/>
</dbReference>
<evidence type="ECO:0000259" key="1">
    <source>
        <dbReference type="Pfam" id="PF13529"/>
    </source>
</evidence>
<feature type="domain" description="Peptidase C39-like" evidence="1">
    <location>
        <begin position="3"/>
        <end position="171"/>
    </location>
</feature>
<dbReference type="Gene3D" id="3.90.70.10">
    <property type="entry name" value="Cysteine proteinases"/>
    <property type="match status" value="1"/>
</dbReference>
<protein>
    <recommendedName>
        <fullName evidence="1">Peptidase C39-like domain-containing protein</fullName>
    </recommendedName>
</protein>
<name>A0ABR5AW47_BACBA</name>